<keyword evidence="1" id="KW-0812">Transmembrane</keyword>
<proteinExistence type="predicted"/>
<sequence length="328" mass="35730">MSDTSNKRAVIVGLFVFLGLAFLITGILMVGNLHGTFKKKMKIVTFFDDVNGLQNGNNVWFSGVKVGTVSNLRFFGKSQVEVVVNLEVKAQEYIRKDAMIKISTDGLIGNKILVIYGGTQRVGEVQEGDTLQVEKTFSSEDMINMLQENNKNVLAITSDFKAMSKALADGQGSIGKLLGETALYDNLNATVLALKQAATNAQKLTNTMNQFGANLNKEGTLAHELTTDTVIINSLRSSVAGLKQVTDTAVVFMTNLREASSNPKSPVGVLLHDEAAGAHLKETMKNLESSSFKLDEDLEAAQHNFLLRGFFKKREKAEKKAMAEEKGS</sequence>
<dbReference type="EMBL" id="CP136051">
    <property type="protein sequence ID" value="WOK04180.1"/>
    <property type="molecule type" value="Genomic_DNA"/>
</dbReference>
<feature type="transmembrane region" description="Helical" evidence="1">
    <location>
        <begin position="12"/>
        <end position="33"/>
    </location>
</feature>
<dbReference type="InterPro" id="IPR003399">
    <property type="entry name" value="Mce/MlaD"/>
</dbReference>
<reference evidence="3 4" key="1">
    <citation type="journal article" date="2023" name="Microbiol. Resour. Announc.">
        <title>Complete Genome Sequence of Imperialibacter roseus strain P4T.</title>
        <authorList>
            <person name="Tizabi D.R."/>
            <person name="Bachvaroff T."/>
            <person name="Hill R.T."/>
        </authorList>
    </citation>
    <scope>NUCLEOTIDE SEQUENCE [LARGE SCALE GENOMIC DNA]</scope>
    <source>
        <strain evidence="3 4">P4T</strain>
    </source>
</reference>
<evidence type="ECO:0000313" key="3">
    <source>
        <dbReference type="EMBL" id="WOK04180.1"/>
    </source>
</evidence>
<evidence type="ECO:0000313" key="4">
    <source>
        <dbReference type="Proteomes" id="UP001302349"/>
    </source>
</evidence>
<feature type="domain" description="Mce/MlaD" evidence="2">
    <location>
        <begin position="42"/>
        <end position="114"/>
    </location>
</feature>
<gene>
    <name evidence="3" type="ORF">RT717_13960</name>
</gene>
<dbReference type="PANTHER" id="PTHR33371">
    <property type="entry name" value="INTERMEMBRANE PHOSPHOLIPID TRANSPORT SYSTEM BINDING PROTEIN MLAD-RELATED"/>
    <property type="match status" value="1"/>
</dbReference>
<keyword evidence="4" id="KW-1185">Reference proteome</keyword>
<dbReference type="InterPro" id="IPR052336">
    <property type="entry name" value="MlaD_Phospholipid_Transporter"/>
</dbReference>
<dbReference type="Pfam" id="PF02470">
    <property type="entry name" value="MlaD"/>
    <property type="match status" value="1"/>
</dbReference>
<dbReference type="PANTHER" id="PTHR33371:SF4">
    <property type="entry name" value="INTERMEMBRANE PHOSPHOLIPID TRANSPORT SYSTEM BINDING PROTEIN MLAD"/>
    <property type="match status" value="1"/>
</dbReference>
<evidence type="ECO:0000259" key="2">
    <source>
        <dbReference type="Pfam" id="PF02470"/>
    </source>
</evidence>
<dbReference type="Proteomes" id="UP001302349">
    <property type="component" value="Chromosome"/>
</dbReference>
<organism evidence="3 4">
    <name type="scientific">Imperialibacter roseus</name>
    <dbReference type="NCBI Taxonomy" id="1324217"/>
    <lineage>
        <taxon>Bacteria</taxon>
        <taxon>Pseudomonadati</taxon>
        <taxon>Bacteroidota</taxon>
        <taxon>Cytophagia</taxon>
        <taxon>Cytophagales</taxon>
        <taxon>Flammeovirgaceae</taxon>
        <taxon>Imperialibacter</taxon>
    </lineage>
</organism>
<dbReference type="RefSeq" id="WP_317486997.1">
    <property type="nucleotide sequence ID" value="NZ_CP136051.1"/>
</dbReference>
<evidence type="ECO:0000256" key="1">
    <source>
        <dbReference type="SAM" id="Phobius"/>
    </source>
</evidence>
<keyword evidence="1" id="KW-0472">Membrane</keyword>
<keyword evidence="1" id="KW-1133">Transmembrane helix</keyword>
<protein>
    <submittedName>
        <fullName evidence="3">MlaD family protein</fullName>
    </submittedName>
</protein>
<accession>A0ABZ0IJL7</accession>
<name>A0ABZ0IJL7_9BACT</name>